<dbReference type="EC" id="2.7.7.13" evidence="3"/>
<dbReference type="InterPro" id="IPR049577">
    <property type="entry name" value="GMPP_N"/>
</dbReference>
<dbReference type="InterPro" id="IPR054566">
    <property type="entry name" value="ManC/GMP-like_b-helix"/>
</dbReference>
<feature type="domain" description="Nucleotidyl transferase" evidence="1">
    <location>
        <begin position="4"/>
        <end position="289"/>
    </location>
</feature>
<dbReference type="GO" id="GO:0009298">
    <property type="term" value="P:GDP-mannose biosynthetic process"/>
    <property type="evidence" value="ECO:0007669"/>
    <property type="project" value="TreeGrafter"/>
</dbReference>
<feature type="domain" description="MannoseP isomerase/GMP-like beta-helix" evidence="2">
    <location>
        <begin position="302"/>
        <end position="354"/>
    </location>
</feature>
<dbReference type="InterPro" id="IPR029044">
    <property type="entry name" value="Nucleotide-diphossugar_trans"/>
</dbReference>
<dbReference type="Gene3D" id="3.90.550.10">
    <property type="entry name" value="Spore Coat Polysaccharide Biosynthesis Protein SpsA, Chain A"/>
    <property type="match status" value="1"/>
</dbReference>
<dbReference type="SUPFAM" id="SSF159283">
    <property type="entry name" value="Guanosine diphospho-D-mannose pyrophosphorylase/mannose-6-phosphate isomerase linker domain"/>
    <property type="match status" value="1"/>
</dbReference>
<name>A0A1V5SEF5_9BACT</name>
<dbReference type="CDD" id="cd02509">
    <property type="entry name" value="GDP-M1P_Guanylyltransferase"/>
    <property type="match status" value="1"/>
</dbReference>
<evidence type="ECO:0000313" key="3">
    <source>
        <dbReference type="EMBL" id="OQA52865.1"/>
    </source>
</evidence>
<gene>
    <name evidence="3" type="primary">manC1</name>
    <name evidence="3" type="ORF">BWY43_00314</name>
</gene>
<comment type="caution">
    <text evidence="3">The sequence shown here is derived from an EMBL/GenBank/DDBJ whole genome shotgun (WGS) entry which is preliminary data.</text>
</comment>
<dbReference type="Pfam" id="PF22640">
    <property type="entry name" value="ManC_GMP_beta-helix"/>
    <property type="match status" value="1"/>
</dbReference>
<dbReference type="SUPFAM" id="SSF53448">
    <property type="entry name" value="Nucleotide-diphospho-sugar transferases"/>
    <property type="match status" value="1"/>
</dbReference>
<dbReference type="InterPro" id="IPR051161">
    <property type="entry name" value="Mannose-6P_isomerase_type2"/>
</dbReference>
<evidence type="ECO:0000259" key="1">
    <source>
        <dbReference type="Pfam" id="PF00483"/>
    </source>
</evidence>
<dbReference type="Pfam" id="PF00483">
    <property type="entry name" value="NTP_transferase"/>
    <property type="match status" value="1"/>
</dbReference>
<accession>A0A1V5SEF5</accession>
<keyword evidence="3" id="KW-0808">Transferase</keyword>
<dbReference type="AlphaFoldDB" id="A0A1V5SEF5"/>
<keyword evidence="3" id="KW-0548">Nucleotidyltransferase</keyword>
<dbReference type="PANTHER" id="PTHR46390">
    <property type="entry name" value="MANNOSE-1-PHOSPHATE GUANYLYLTRANSFERASE"/>
    <property type="match status" value="1"/>
</dbReference>
<dbReference type="Proteomes" id="UP000485367">
    <property type="component" value="Unassembled WGS sequence"/>
</dbReference>
<evidence type="ECO:0000259" key="2">
    <source>
        <dbReference type="Pfam" id="PF22640"/>
    </source>
</evidence>
<proteinExistence type="predicted"/>
<reference evidence="3" key="1">
    <citation type="submission" date="2017-02" db="EMBL/GenBank/DDBJ databases">
        <title>Delving into the versatile metabolic prowess of the omnipresent phylum Bacteroidetes.</title>
        <authorList>
            <person name="Nobu M.K."/>
            <person name="Mei R."/>
            <person name="Narihiro T."/>
            <person name="Kuroda K."/>
            <person name="Liu W.-T."/>
        </authorList>
    </citation>
    <scope>NUCLEOTIDE SEQUENCE</scope>
    <source>
        <strain evidence="3">ADurb.Bin280</strain>
    </source>
</reference>
<dbReference type="EMBL" id="MWBO01000019">
    <property type="protein sequence ID" value="OQA52865.1"/>
    <property type="molecule type" value="Genomic_DNA"/>
</dbReference>
<dbReference type="PANTHER" id="PTHR46390:SF1">
    <property type="entry name" value="MANNOSE-1-PHOSPHATE GUANYLYLTRANSFERASE"/>
    <property type="match status" value="1"/>
</dbReference>
<dbReference type="GO" id="GO:0004475">
    <property type="term" value="F:mannose-1-phosphate guanylyltransferase (GTP) activity"/>
    <property type="evidence" value="ECO:0007669"/>
    <property type="project" value="UniProtKB-EC"/>
</dbReference>
<organism evidence="3">
    <name type="scientific">candidate division WS2 bacterium ADurb.Bin280</name>
    <dbReference type="NCBI Taxonomy" id="1852829"/>
    <lineage>
        <taxon>Bacteria</taxon>
        <taxon>candidate division WS2</taxon>
    </lineage>
</organism>
<protein>
    <submittedName>
        <fullName evidence="3">Mannose-1-phosphate guanylyltransferase 1</fullName>
        <ecNumber evidence="3">2.7.7.13</ecNumber>
    </submittedName>
</protein>
<sequence>MNYAVIMAGGTGTRLWPMSRTGKPKQFHKLVSDKTLIQETYDRVKKAIPEKNIFISTNVKYEEEIKAQLPEVPAENFIIEPAKRNTAPALAFLAAQIYRKDKDAIIATLASDHVVSNVDVFANSMKTAFKTVEKYPDHLVLVGINPTRPDTGLGYIKMGSVRSEIDKERVFEVDKFLEKPDLKMAEKYLQSWEYLWNAAYYFFTAKQAMNWFKEYVPKTHKIMMEIDALQAKGGNGTTATKIKELFQKSVDEQFEFAVIEKLNPKKVLVIPADLGWSDIGNWGTLHDVLSENYSSTMISKGYHLDVNSEGCLVYGGDKMIATIGLKDIVIVDTPDAIMIANKNKAQDVKKLLDKFKEEGKHLYL</sequence>
<dbReference type="InterPro" id="IPR005835">
    <property type="entry name" value="NTP_transferase_dom"/>
</dbReference>